<feature type="compositionally biased region" description="Basic and acidic residues" evidence="2">
    <location>
        <begin position="337"/>
        <end position="347"/>
    </location>
</feature>
<feature type="compositionally biased region" description="Basic and acidic residues" evidence="2">
    <location>
        <begin position="191"/>
        <end position="200"/>
    </location>
</feature>
<feature type="region of interest" description="Disordered" evidence="2">
    <location>
        <begin position="83"/>
        <end position="284"/>
    </location>
</feature>
<evidence type="ECO:0000256" key="2">
    <source>
        <dbReference type="SAM" id="MobiDB-lite"/>
    </source>
</evidence>
<keyword evidence="1" id="KW-0175">Coiled coil</keyword>
<feature type="region of interest" description="Disordered" evidence="2">
    <location>
        <begin position="413"/>
        <end position="441"/>
    </location>
</feature>
<feature type="region of interest" description="Disordered" evidence="2">
    <location>
        <begin position="323"/>
        <end position="356"/>
    </location>
</feature>
<evidence type="ECO:0000313" key="4">
    <source>
        <dbReference type="Proteomes" id="UP001497516"/>
    </source>
</evidence>
<gene>
    <name evidence="3" type="ORF">LTRI10_LOCUS15987</name>
</gene>
<organism evidence="3 4">
    <name type="scientific">Linum trigynum</name>
    <dbReference type="NCBI Taxonomy" id="586398"/>
    <lineage>
        <taxon>Eukaryota</taxon>
        <taxon>Viridiplantae</taxon>
        <taxon>Streptophyta</taxon>
        <taxon>Embryophyta</taxon>
        <taxon>Tracheophyta</taxon>
        <taxon>Spermatophyta</taxon>
        <taxon>Magnoliopsida</taxon>
        <taxon>eudicotyledons</taxon>
        <taxon>Gunneridae</taxon>
        <taxon>Pentapetalae</taxon>
        <taxon>rosids</taxon>
        <taxon>fabids</taxon>
        <taxon>Malpighiales</taxon>
        <taxon>Linaceae</taxon>
        <taxon>Linum</taxon>
    </lineage>
</organism>
<proteinExistence type="predicted"/>
<sequence>MPSQGKQDQSNNCAMEDSTMTIEFLRARLLSERSVSKSARARADELAQRVAELEEQLRIVSVQRMKAEKATVNVLAILESNGLSDASGPFDSSSDQDDESEFGLVNGSSKEVQSSVNSKAKNSESDERSGSDEFIPSTARSLSWKSGKDGTGSMKRCKDPALRSSSTFTSASSSSRRQPGKSCRQTRRKDTRAGDMEKAIEQQAQLIERYEEMEKAQREWEEKFRETSSSAPDSCDPGNRSDVTEEAPYEINEHPPHAARTIVSSNHVEKSEAEDFPKFHPNGSLQQTVNKEHLKVQKNSIAPTSGSRCHDFACSSIESKHNEAQLANIRSSPSSSSHEHPQTHDTNDAPGSQLNLDFESNRASDINKERASQSQSEVHALVPHKAPKELGILEALKKAKQSLQQQIDNIPSAVSSSPVGTSYAPSSLRTTAPVDNTPEIPGRYPGLFRLPTDFPAPGRSEGNKFSSLNTRLSLDSELLGPSRADILSSSARSSFENHHSGKESNNPEAAVSNQLVAMPQYSDPKMNFPTDNHLLTSKQYLDGASIQRQRIDPSIDMGLPSSIYPAFPVSPVYGDLMFRMPPSEGFSTFPGSRAADGILISPTAGPGYGDLMLRMTPSEGFSTIPSGRRTTDGIPPSADRFSFSSPYSPDMYR</sequence>
<feature type="compositionally biased region" description="Basic and acidic residues" evidence="2">
    <location>
        <begin position="267"/>
        <end position="278"/>
    </location>
</feature>
<feature type="region of interest" description="Disordered" evidence="2">
    <location>
        <begin position="619"/>
        <end position="653"/>
    </location>
</feature>
<feature type="compositionally biased region" description="Basic and acidic residues" evidence="2">
    <location>
        <begin position="121"/>
        <end position="131"/>
    </location>
</feature>
<dbReference type="PANTHER" id="PTHR33701:SF3">
    <property type="entry name" value="TRANSCRIPTIONAL REGULATOR ATRX"/>
    <property type="match status" value="1"/>
</dbReference>
<feature type="compositionally biased region" description="Low complexity" evidence="2">
    <location>
        <begin position="163"/>
        <end position="177"/>
    </location>
</feature>
<evidence type="ECO:0000313" key="3">
    <source>
        <dbReference type="EMBL" id="CAL1374098.1"/>
    </source>
</evidence>
<accession>A0AAV2DLK2</accession>
<feature type="compositionally biased region" description="Polar residues" evidence="2">
    <location>
        <begin position="413"/>
        <end position="434"/>
    </location>
</feature>
<feature type="compositionally biased region" description="Polar residues" evidence="2">
    <location>
        <begin position="106"/>
        <end position="120"/>
    </location>
</feature>
<feature type="coiled-coil region" evidence="1">
    <location>
        <begin position="36"/>
        <end position="70"/>
    </location>
</feature>
<dbReference type="Proteomes" id="UP001497516">
    <property type="component" value="Chromosome 3"/>
</dbReference>
<dbReference type="EMBL" id="OZ034816">
    <property type="protein sequence ID" value="CAL1374098.1"/>
    <property type="molecule type" value="Genomic_DNA"/>
</dbReference>
<reference evidence="3 4" key="1">
    <citation type="submission" date="2024-04" db="EMBL/GenBank/DDBJ databases">
        <authorList>
            <person name="Fracassetti M."/>
        </authorList>
    </citation>
    <scope>NUCLEOTIDE SEQUENCE [LARGE SCALE GENOMIC DNA]</scope>
</reference>
<dbReference type="AlphaFoldDB" id="A0AAV2DLK2"/>
<feature type="compositionally biased region" description="Basic and acidic residues" evidence="2">
    <location>
        <begin position="208"/>
        <end position="226"/>
    </location>
</feature>
<dbReference type="PANTHER" id="PTHR33701">
    <property type="entry name" value="TRANSMEMBRANE PROTEIN"/>
    <property type="match status" value="1"/>
</dbReference>
<protein>
    <submittedName>
        <fullName evidence="3">Uncharacterized protein</fullName>
    </submittedName>
</protein>
<keyword evidence="4" id="KW-1185">Reference proteome</keyword>
<evidence type="ECO:0000256" key="1">
    <source>
        <dbReference type="SAM" id="Coils"/>
    </source>
</evidence>
<name>A0AAV2DLK2_9ROSI</name>